<feature type="domain" description="DUF6699" evidence="2">
    <location>
        <begin position="181"/>
        <end position="318"/>
    </location>
</feature>
<dbReference type="Proteomes" id="UP000814176">
    <property type="component" value="Unassembled WGS sequence"/>
</dbReference>
<evidence type="ECO:0000259" key="2">
    <source>
        <dbReference type="Pfam" id="PF20415"/>
    </source>
</evidence>
<protein>
    <recommendedName>
        <fullName evidence="2">DUF6699 domain-containing protein</fullName>
    </recommendedName>
</protein>
<dbReference type="RefSeq" id="XP_047782984.1">
    <property type="nucleotide sequence ID" value="XM_047921384.1"/>
</dbReference>
<proteinExistence type="predicted"/>
<evidence type="ECO:0000256" key="1">
    <source>
        <dbReference type="SAM" id="MobiDB-lite"/>
    </source>
</evidence>
<sequence>MFKKLLKGLDSAPPTPKIGRIELPEVGEGDVYYFSKAEGSAIVDWSSDSEGASPRSPILAWRRPSTPQPEGPLKSRRKASTPVPESPLNPRRGSSSSSSSYHVDGWRAPSRSSTPMAEPKGHVSRTSTPQPGSSKTAPGLASPVPVKAVRKGILKPSSPPKPVTLHWQLLPYEAGRSKKLLYFNVAYPPALIRDHTRMPPILLPQSEMEKPAAEIPLSEMTIRCSQLPHWDIVVAPAGPGGVRCVDVYRAIYETFQKELSETERDHYIPSGRRQHCEAAWRKRCREAPGLPEVNLKKGMCRIDLLEGRTIFMGLRRPVPTDDKPDRVWVLELGFPKEERRSSR</sequence>
<name>A0ABQ8KS98_9APHY</name>
<accession>A0ABQ8KS98</accession>
<dbReference type="Pfam" id="PF20415">
    <property type="entry name" value="DUF6699"/>
    <property type="match status" value="1"/>
</dbReference>
<dbReference type="GeneID" id="72002116"/>
<comment type="caution">
    <text evidence="3">The sequence shown here is derived from an EMBL/GenBank/DDBJ whole genome shotgun (WGS) entry which is preliminary data.</text>
</comment>
<dbReference type="InterPro" id="IPR046522">
    <property type="entry name" value="DUF6699"/>
</dbReference>
<evidence type="ECO:0000313" key="3">
    <source>
        <dbReference type="EMBL" id="KAH9841685.1"/>
    </source>
</evidence>
<organism evidence="3 4">
    <name type="scientific">Rhodofomes roseus</name>
    <dbReference type="NCBI Taxonomy" id="34475"/>
    <lineage>
        <taxon>Eukaryota</taxon>
        <taxon>Fungi</taxon>
        <taxon>Dikarya</taxon>
        <taxon>Basidiomycota</taxon>
        <taxon>Agaricomycotina</taxon>
        <taxon>Agaricomycetes</taxon>
        <taxon>Polyporales</taxon>
        <taxon>Rhodofomes</taxon>
    </lineage>
</organism>
<feature type="region of interest" description="Disordered" evidence="1">
    <location>
        <begin position="1"/>
        <end position="21"/>
    </location>
</feature>
<keyword evidence="4" id="KW-1185">Reference proteome</keyword>
<feature type="compositionally biased region" description="Polar residues" evidence="1">
    <location>
        <begin position="124"/>
        <end position="136"/>
    </location>
</feature>
<reference evidence="3 4" key="1">
    <citation type="journal article" date="2021" name="Environ. Microbiol.">
        <title>Gene family expansions and transcriptome signatures uncover fungal adaptations to wood decay.</title>
        <authorList>
            <person name="Hage H."/>
            <person name="Miyauchi S."/>
            <person name="Viragh M."/>
            <person name="Drula E."/>
            <person name="Min B."/>
            <person name="Chaduli D."/>
            <person name="Navarro D."/>
            <person name="Favel A."/>
            <person name="Norest M."/>
            <person name="Lesage-Meessen L."/>
            <person name="Balint B."/>
            <person name="Merenyi Z."/>
            <person name="de Eugenio L."/>
            <person name="Morin E."/>
            <person name="Martinez A.T."/>
            <person name="Baldrian P."/>
            <person name="Stursova M."/>
            <person name="Martinez M.J."/>
            <person name="Novotny C."/>
            <person name="Magnuson J.K."/>
            <person name="Spatafora J.W."/>
            <person name="Maurice S."/>
            <person name="Pangilinan J."/>
            <person name="Andreopoulos W."/>
            <person name="LaButti K."/>
            <person name="Hundley H."/>
            <person name="Na H."/>
            <person name="Kuo A."/>
            <person name="Barry K."/>
            <person name="Lipzen A."/>
            <person name="Henrissat B."/>
            <person name="Riley R."/>
            <person name="Ahrendt S."/>
            <person name="Nagy L.G."/>
            <person name="Grigoriev I.V."/>
            <person name="Martin F."/>
            <person name="Rosso M.N."/>
        </authorList>
    </citation>
    <scope>NUCLEOTIDE SEQUENCE [LARGE SCALE GENOMIC DNA]</scope>
    <source>
        <strain evidence="3 4">CIRM-BRFM 1785</strain>
    </source>
</reference>
<evidence type="ECO:0000313" key="4">
    <source>
        <dbReference type="Proteomes" id="UP000814176"/>
    </source>
</evidence>
<gene>
    <name evidence="3" type="ORF">C8Q71DRAFT_720805</name>
</gene>
<feature type="region of interest" description="Disordered" evidence="1">
    <location>
        <begin position="43"/>
        <end position="144"/>
    </location>
</feature>
<dbReference type="EMBL" id="JADCUA010000003">
    <property type="protein sequence ID" value="KAH9841685.1"/>
    <property type="molecule type" value="Genomic_DNA"/>
</dbReference>